<dbReference type="GO" id="GO:0005524">
    <property type="term" value="F:ATP binding"/>
    <property type="evidence" value="ECO:0007669"/>
    <property type="project" value="UniProtKB-KW"/>
</dbReference>
<comment type="catalytic activity">
    <reaction evidence="1">
        <text>ATP + H2O = ADP + phosphate + H(+)</text>
        <dbReference type="Rhea" id="RHEA:13065"/>
        <dbReference type="ChEBI" id="CHEBI:15377"/>
        <dbReference type="ChEBI" id="CHEBI:15378"/>
        <dbReference type="ChEBI" id="CHEBI:30616"/>
        <dbReference type="ChEBI" id="CHEBI:43474"/>
        <dbReference type="ChEBI" id="CHEBI:456216"/>
        <dbReference type="EC" id="5.6.2.3"/>
    </reaction>
</comment>
<dbReference type="GO" id="GO:0016787">
    <property type="term" value="F:hydrolase activity"/>
    <property type="evidence" value="ECO:0007669"/>
    <property type="project" value="UniProtKB-KW"/>
</dbReference>
<reference evidence="3 4" key="1">
    <citation type="journal article" date="2021" name="Elife">
        <title>Chloroplast acquisition without the gene transfer in kleptoplastic sea slugs, Plakobranchus ocellatus.</title>
        <authorList>
            <person name="Maeda T."/>
            <person name="Takahashi S."/>
            <person name="Yoshida T."/>
            <person name="Shimamura S."/>
            <person name="Takaki Y."/>
            <person name="Nagai Y."/>
            <person name="Toyoda A."/>
            <person name="Suzuki Y."/>
            <person name="Arimoto A."/>
            <person name="Ishii H."/>
            <person name="Satoh N."/>
            <person name="Nishiyama T."/>
            <person name="Hasebe M."/>
            <person name="Maruyama T."/>
            <person name="Minagawa J."/>
            <person name="Obokata J."/>
            <person name="Shigenobu S."/>
        </authorList>
    </citation>
    <scope>NUCLEOTIDE SEQUENCE [LARGE SCALE GENOMIC DNA]</scope>
</reference>
<organism evidence="3 4">
    <name type="scientific">Plakobranchus ocellatus</name>
    <dbReference type="NCBI Taxonomy" id="259542"/>
    <lineage>
        <taxon>Eukaryota</taxon>
        <taxon>Metazoa</taxon>
        <taxon>Spiralia</taxon>
        <taxon>Lophotrochozoa</taxon>
        <taxon>Mollusca</taxon>
        <taxon>Gastropoda</taxon>
        <taxon>Heterobranchia</taxon>
        <taxon>Euthyneura</taxon>
        <taxon>Panpulmonata</taxon>
        <taxon>Sacoglossa</taxon>
        <taxon>Placobranchoidea</taxon>
        <taxon>Plakobranchidae</taxon>
        <taxon>Plakobranchus</taxon>
    </lineage>
</organism>
<comment type="similarity">
    <text evidence="1">Belongs to the helicase family.</text>
</comment>
<dbReference type="Gene3D" id="3.40.50.300">
    <property type="entry name" value="P-loop containing nucleotide triphosphate hydrolases"/>
    <property type="match status" value="1"/>
</dbReference>
<dbReference type="Proteomes" id="UP000735302">
    <property type="component" value="Unassembled WGS sequence"/>
</dbReference>
<feature type="domain" description="DNA helicase Pif1-like DEAD-box helicase" evidence="2">
    <location>
        <begin position="1"/>
        <end position="122"/>
    </location>
</feature>
<keyword evidence="1" id="KW-0227">DNA damage</keyword>
<comment type="caution">
    <text evidence="3">The sequence shown here is derived from an EMBL/GenBank/DDBJ whole genome shotgun (WGS) entry which is preliminary data.</text>
</comment>
<dbReference type="GO" id="GO:0000723">
    <property type="term" value="P:telomere maintenance"/>
    <property type="evidence" value="ECO:0007669"/>
    <property type="project" value="InterPro"/>
</dbReference>
<dbReference type="InterPro" id="IPR027417">
    <property type="entry name" value="P-loop_NTPase"/>
</dbReference>
<dbReference type="PANTHER" id="PTHR10492:SF57">
    <property type="entry name" value="ATP-DEPENDENT DNA HELICASE"/>
    <property type="match status" value="1"/>
</dbReference>
<sequence length="129" mass="14180">MCSIKKGTALARLIQNAAVLIIYEAQMLHTNVIEALDRIFLDIRSSEAVCGGLLTLMCGDFRQILSVFPQGTRANIVNAGLKKSQLWEQVRTRNMHVLTYGGNSTFPDLLLKIGNGQLQSMTSDPDVIS</sequence>
<dbReference type="GO" id="GO:0006281">
    <property type="term" value="P:DNA repair"/>
    <property type="evidence" value="ECO:0007669"/>
    <property type="project" value="UniProtKB-KW"/>
</dbReference>
<evidence type="ECO:0000256" key="1">
    <source>
        <dbReference type="RuleBase" id="RU363044"/>
    </source>
</evidence>
<dbReference type="GO" id="GO:0006310">
    <property type="term" value="P:DNA recombination"/>
    <property type="evidence" value="ECO:0007669"/>
    <property type="project" value="UniProtKB-KW"/>
</dbReference>
<keyword evidence="1 3" id="KW-0347">Helicase</keyword>
<keyword evidence="1" id="KW-0547">Nucleotide-binding</keyword>
<dbReference type="PANTHER" id="PTHR10492">
    <property type="match status" value="1"/>
</dbReference>
<dbReference type="EMBL" id="BLXT01004660">
    <property type="protein sequence ID" value="GFO16345.1"/>
    <property type="molecule type" value="Genomic_DNA"/>
</dbReference>
<proteinExistence type="inferred from homology"/>
<protein>
    <recommendedName>
        <fullName evidence="1">ATP-dependent DNA helicase</fullName>
        <ecNumber evidence="1">5.6.2.3</ecNumber>
    </recommendedName>
</protein>
<dbReference type="Pfam" id="PF05970">
    <property type="entry name" value="PIF1"/>
    <property type="match status" value="1"/>
</dbReference>
<dbReference type="InterPro" id="IPR010285">
    <property type="entry name" value="DNA_helicase_pif1-like_DEAD"/>
</dbReference>
<evidence type="ECO:0000313" key="4">
    <source>
        <dbReference type="Proteomes" id="UP000735302"/>
    </source>
</evidence>
<keyword evidence="1" id="KW-0234">DNA repair</keyword>
<keyword evidence="1" id="KW-0067">ATP-binding</keyword>
<keyword evidence="4" id="KW-1185">Reference proteome</keyword>
<keyword evidence="1" id="KW-0378">Hydrolase</keyword>
<evidence type="ECO:0000313" key="3">
    <source>
        <dbReference type="EMBL" id="GFO16345.1"/>
    </source>
</evidence>
<evidence type="ECO:0000259" key="2">
    <source>
        <dbReference type="Pfam" id="PF05970"/>
    </source>
</evidence>
<name>A0AAV4B6W6_9GAST</name>
<comment type="cofactor">
    <cofactor evidence="1">
        <name>Mg(2+)</name>
        <dbReference type="ChEBI" id="CHEBI:18420"/>
    </cofactor>
</comment>
<dbReference type="EC" id="5.6.2.3" evidence="1"/>
<gene>
    <name evidence="3" type="ORF">PoB_004285000</name>
</gene>
<dbReference type="GO" id="GO:0043139">
    <property type="term" value="F:5'-3' DNA helicase activity"/>
    <property type="evidence" value="ECO:0007669"/>
    <property type="project" value="UniProtKB-EC"/>
</dbReference>
<dbReference type="AlphaFoldDB" id="A0AAV4B6W6"/>
<accession>A0AAV4B6W6</accession>
<keyword evidence="1" id="KW-0233">DNA recombination</keyword>